<dbReference type="EMBL" id="JAWNGG020000355">
    <property type="protein sequence ID" value="KAK9293982.1"/>
    <property type="molecule type" value="Genomic_DNA"/>
</dbReference>
<accession>A0AAW0ZA24</accession>
<comment type="caution">
    <text evidence="1">The sequence shown here is derived from an EMBL/GenBank/DDBJ whole genome shotgun (WGS) entry which is preliminary data.</text>
</comment>
<gene>
    <name evidence="1" type="ORF">QLX08_011242</name>
</gene>
<evidence type="ECO:0000313" key="1">
    <source>
        <dbReference type="EMBL" id="KAK9293982.1"/>
    </source>
</evidence>
<keyword evidence="2" id="KW-1185">Reference proteome</keyword>
<proteinExistence type="predicted"/>
<protein>
    <submittedName>
        <fullName evidence="1">Uncharacterized protein</fullName>
    </submittedName>
</protein>
<evidence type="ECO:0000313" key="2">
    <source>
        <dbReference type="Proteomes" id="UP001432146"/>
    </source>
</evidence>
<sequence>MLISKISFHAQLQIISMNIDDTSYMLLLKTCITPRKIVIILHEQRQNNSGVLSRSKAIIVLRAHHTDELFPDAILYAPL</sequence>
<organism evidence="1 2">
    <name type="scientific">Tetragonisca angustula</name>
    <dbReference type="NCBI Taxonomy" id="166442"/>
    <lineage>
        <taxon>Eukaryota</taxon>
        <taxon>Metazoa</taxon>
        <taxon>Ecdysozoa</taxon>
        <taxon>Arthropoda</taxon>
        <taxon>Hexapoda</taxon>
        <taxon>Insecta</taxon>
        <taxon>Pterygota</taxon>
        <taxon>Neoptera</taxon>
        <taxon>Endopterygota</taxon>
        <taxon>Hymenoptera</taxon>
        <taxon>Apocrita</taxon>
        <taxon>Aculeata</taxon>
        <taxon>Apoidea</taxon>
        <taxon>Anthophila</taxon>
        <taxon>Apidae</taxon>
        <taxon>Tetragonisca</taxon>
    </lineage>
</organism>
<dbReference type="AlphaFoldDB" id="A0AAW0ZA24"/>
<reference evidence="1 2" key="1">
    <citation type="submission" date="2024-05" db="EMBL/GenBank/DDBJ databases">
        <title>The nuclear and mitochondrial genome assemblies of Tetragonisca angustula (Apidae: Meliponini), a tiny yet remarkable pollinator in the Neotropics.</title>
        <authorList>
            <person name="Ferrari R."/>
            <person name="Ricardo P.C."/>
            <person name="Dias F.C."/>
            <person name="Araujo N.S."/>
            <person name="Soares D.O."/>
            <person name="Zhou Q.-S."/>
            <person name="Zhu C.-D."/>
            <person name="Coutinho L."/>
            <person name="Airas M.C."/>
            <person name="Batista T.M."/>
        </authorList>
    </citation>
    <scope>NUCLEOTIDE SEQUENCE [LARGE SCALE GENOMIC DNA]</scope>
    <source>
        <strain evidence="1">ASF017062</strain>
        <tissue evidence="1">Abdomen</tissue>
    </source>
</reference>
<dbReference type="Proteomes" id="UP001432146">
    <property type="component" value="Unassembled WGS sequence"/>
</dbReference>
<name>A0AAW0ZA24_9HYME</name>